<evidence type="ECO:0000256" key="11">
    <source>
        <dbReference type="RuleBase" id="RU003465"/>
    </source>
</evidence>
<dbReference type="CDD" id="cd00143">
    <property type="entry name" value="PP2Cc"/>
    <property type="match status" value="1"/>
</dbReference>
<comment type="cofactor">
    <cofactor evidence="1">
        <name>Mn(2+)</name>
        <dbReference type="ChEBI" id="CHEBI:29035"/>
    </cofactor>
</comment>
<proteinExistence type="inferred from homology"/>
<dbReference type="InterPro" id="IPR001932">
    <property type="entry name" value="PPM-type_phosphatase-like_dom"/>
</dbReference>
<sequence length="375" mass="41687">MGCINGKCMWGQQPSSSNSPHRARIGREGNDKGHRTVEVARVPAFNYQLKYSYMSQRGYYPDALDKANQDSLCVHISFADNPNDHFFGVFDGHGQYGTQCSQFVEKKLCENLAQDPHLERDIVRAYHSAFRLTNEQLHSDRSIEDSLSGTTAITVLVRGRTLYVANVGDSRAVIAERRAEGVVAVDLSSDQTPFRADEYDRVRECGARVLSLDQLEGLKDPSIRRWGRARARGSRTGRFNRSHCEEEDDDEEGQDEDEDGGDPPRLWLPNANYPGTAFTRSLGDSTAEGIGVIAVPEVTVMDLTPSHPFFVIASDGVFEFLSSQAVVDMVVKFKNPCDACAAIVSESHRLWLENETRTDDITIIIVQIDGLHDAG</sequence>
<dbReference type="PANTHER" id="PTHR47992">
    <property type="entry name" value="PROTEIN PHOSPHATASE"/>
    <property type="match status" value="1"/>
</dbReference>
<keyword evidence="8" id="KW-0464">Manganese</keyword>
<evidence type="ECO:0000256" key="5">
    <source>
        <dbReference type="ARBA" id="ARBA00022801"/>
    </source>
</evidence>
<dbReference type="Pfam" id="PF00481">
    <property type="entry name" value="PP2C"/>
    <property type="match status" value="2"/>
</dbReference>
<evidence type="ECO:0000313" key="14">
    <source>
        <dbReference type="EMBL" id="JAG86502.1"/>
    </source>
</evidence>
<dbReference type="GO" id="GO:0004722">
    <property type="term" value="F:protein serine/threonine phosphatase activity"/>
    <property type="evidence" value="ECO:0007669"/>
    <property type="project" value="UniProtKB-EC"/>
</dbReference>
<organism evidence="14">
    <name type="scientific">Wollemia nobilis</name>
    <dbReference type="NCBI Taxonomy" id="56998"/>
    <lineage>
        <taxon>Eukaryota</taxon>
        <taxon>Viridiplantae</taxon>
        <taxon>Streptophyta</taxon>
        <taxon>Embryophyta</taxon>
        <taxon>Tracheophyta</taxon>
        <taxon>Spermatophyta</taxon>
        <taxon>Pinopsida</taxon>
        <taxon>Pinidae</taxon>
        <taxon>Conifers II</taxon>
        <taxon>Araucariales</taxon>
        <taxon>Araucariaceae</taxon>
        <taxon>Wollemia</taxon>
    </lineage>
</organism>
<feature type="region of interest" description="Disordered" evidence="12">
    <location>
        <begin position="237"/>
        <end position="270"/>
    </location>
</feature>
<evidence type="ECO:0000256" key="10">
    <source>
        <dbReference type="ARBA" id="ARBA00048336"/>
    </source>
</evidence>
<evidence type="ECO:0000256" key="9">
    <source>
        <dbReference type="ARBA" id="ARBA00047761"/>
    </source>
</evidence>
<dbReference type="EMBL" id="GCHU01015058">
    <property type="protein sequence ID" value="JAG86502.1"/>
    <property type="molecule type" value="Transcribed_RNA"/>
</dbReference>
<dbReference type="SMART" id="SM00332">
    <property type="entry name" value="PP2Cc"/>
    <property type="match status" value="1"/>
</dbReference>
<evidence type="ECO:0000256" key="8">
    <source>
        <dbReference type="ARBA" id="ARBA00023211"/>
    </source>
</evidence>
<comment type="cofactor">
    <cofactor evidence="2">
        <name>Mg(2+)</name>
        <dbReference type="ChEBI" id="CHEBI:18420"/>
    </cofactor>
</comment>
<comment type="catalytic activity">
    <reaction evidence="10">
        <text>O-phospho-L-threonyl-[protein] + H2O = L-threonyl-[protein] + phosphate</text>
        <dbReference type="Rhea" id="RHEA:47004"/>
        <dbReference type="Rhea" id="RHEA-COMP:11060"/>
        <dbReference type="Rhea" id="RHEA-COMP:11605"/>
        <dbReference type="ChEBI" id="CHEBI:15377"/>
        <dbReference type="ChEBI" id="CHEBI:30013"/>
        <dbReference type="ChEBI" id="CHEBI:43474"/>
        <dbReference type="ChEBI" id="CHEBI:61977"/>
        <dbReference type="EC" id="3.1.3.16"/>
    </reaction>
</comment>
<dbReference type="AlphaFoldDB" id="A0A0C9S3G9"/>
<evidence type="ECO:0000256" key="3">
    <source>
        <dbReference type="ARBA" id="ARBA00013081"/>
    </source>
</evidence>
<evidence type="ECO:0000259" key="13">
    <source>
        <dbReference type="PROSITE" id="PS51746"/>
    </source>
</evidence>
<dbReference type="PROSITE" id="PS01032">
    <property type="entry name" value="PPM_1"/>
    <property type="match status" value="1"/>
</dbReference>
<feature type="domain" description="PPM-type phosphatase" evidence="13">
    <location>
        <begin position="50"/>
        <end position="368"/>
    </location>
</feature>
<evidence type="ECO:0000256" key="6">
    <source>
        <dbReference type="ARBA" id="ARBA00022842"/>
    </source>
</evidence>
<dbReference type="GO" id="GO:0046872">
    <property type="term" value="F:metal ion binding"/>
    <property type="evidence" value="ECO:0007669"/>
    <property type="project" value="UniProtKB-KW"/>
</dbReference>
<comment type="similarity">
    <text evidence="11">Belongs to the PP2C family.</text>
</comment>
<dbReference type="SUPFAM" id="SSF81606">
    <property type="entry name" value="PP2C-like"/>
    <property type="match status" value="1"/>
</dbReference>
<dbReference type="PROSITE" id="PS51746">
    <property type="entry name" value="PPM_2"/>
    <property type="match status" value="1"/>
</dbReference>
<protein>
    <recommendedName>
        <fullName evidence="3">protein-serine/threonine phosphatase</fullName>
        <ecNumber evidence="3">3.1.3.16</ecNumber>
    </recommendedName>
</protein>
<keyword evidence="7 11" id="KW-0904">Protein phosphatase</keyword>
<dbReference type="FunFam" id="3.60.40.10:FF:000007">
    <property type="entry name" value="Phosphatase 2C and cyclic nucleotide-binding/kinase domain-containing protein"/>
    <property type="match status" value="1"/>
</dbReference>
<keyword evidence="6" id="KW-0460">Magnesium</keyword>
<feature type="compositionally biased region" description="Acidic residues" evidence="12">
    <location>
        <begin position="245"/>
        <end position="261"/>
    </location>
</feature>
<reference evidence="14" key="1">
    <citation type="submission" date="2015-02" db="EMBL/GenBank/DDBJ databases">
        <title>A transcriptome of Wollemia nobilis - a relic of Gondwana.</title>
        <authorList>
            <person name="Chia J.Y."/>
            <person name="Leong Y.S."/>
            <person name="Abdul Karim S."/>
            <person name="Wan Azmi N."/>
            <person name="Hercus R."/>
            <person name="Croft L."/>
        </authorList>
    </citation>
    <scope>NUCLEOTIDE SEQUENCE</scope>
    <source>
        <strain evidence="14">MaeBrown</strain>
        <tissue evidence="14">Leaf</tissue>
    </source>
</reference>
<evidence type="ECO:0000256" key="12">
    <source>
        <dbReference type="SAM" id="MobiDB-lite"/>
    </source>
</evidence>
<evidence type="ECO:0000256" key="4">
    <source>
        <dbReference type="ARBA" id="ARBA00022723"/>
    </source>
</evidence>
<comment type="catalytic activity">
    <reaction evidence="9">
        <text>O-phospho-L-seryl-[protein] + H2O = L-seryl-[protein] + phosphate</text>
        <dbReference type="Rhea" id="RHEA:20629"/>
        <dbReference type="Rhea" id="RHEA-COMP:9863"/>
        <dbReference type="Rhea" id="RHEA-COMP:11604"/>
        <dbReference type="ChEBI" id="CHEBI:15377"/>
        <dbReference type="ChEBI" id="CHEBI:29999"/>
        <dbReference type="ChEBI" id="CHEBI:43474"/>
        <dbReference type="ChEBI" id="CHEBI:83421"/>
        <dbReference type="EC" id="3.1.3.16"/>
    </reaction>
</comment>
<name>A0A0C9S3G9_9CONI</name>
<dbReference type="InterPro" id="IPR036457">
    <property type="entry name" value="PPM-type-like_dom_sf"/>
</dbReference>
<feature type="region of interest" description="Disordered" evidence="12">
    <location>
        <begin position="1"/>
        <end position="33"/>
    </location>
</feature>
<accession>A0A0C9S3G9</accession>
<dbReference type="EC" id="3.1.3.16" evidence="3"/>
<evidence type="ECO:0000256" key="2">
    <source>
        <dbReference type="ARBA" id="ARBA00001946"/>
    </source>
</evidence>
<evidence type="ECO:0000256" key="7">
    <source>
        <dbReference type="ARBA" id="ARBA00022912"/>
    </source>
</evidence>
<dbReference type="Gene3D" id="3.60.40.10">
    <property type="entry name" value="PPM-type phosphatase domain"/>
    <property type="match status" value="1"/>
</dbReference>
<keyword evidence="5 11" id="KW-0378">Hydrolase</keyword>
<keyword evidence="4" id="KW-0479">Metal-binding</keyword>
<evidence type="ECO:0000256" key="1">
    <source>
        <dbReference type="ARBA" id="ARBA00001936"/>
    </source>
</evidence>
<dbReference type="InterPro" id="IPR000222">
    <property type="entry name" value="PP2C_BS"/>
</dbReference>
<dbReference type="InterPro" id="IPR015655">
    <property type="entry name" value="PP2C"/>
</dbReference>